<feature type="compositionally biased region" description="Basic and acidic residues" evidence="2">
    <location>
        <begin position="129"/>
        <end position="155"/>
    </location>
</feature>
<feature type="region of interest" description="Disordered" evidence="2">
    <location>
        <begin position="100"/>
        <end position="159"/>
    </location>
</feature>
<dbReference type="Proteomes" id="UP001310594">
    <property type="component" value="Unassembled WGS sequence"/>
</dbReference>
<name>A0AAN7WBR4_9PEZI</name>
<evidence type="ECO:0000256" key="2">
    <source>
        <dbReference type="SAM" id="MobiDB-lite"/>
    </source>
</evidence>
<evidence type="ECO:0000256" key="1">
    <source>
        <dbReference type="SAM" id="Coils"/>
    </source>
</evidence>
<dbReference type="EMBL" id="JAVRQU010000002">
    <property type="protein sequence ID" value="KAK5706559.1"/>
    <property type="molecule type" value="Genomic_DNA"/>
</dbReference>
<feature type="coiled-coil region" evidence="1">
    <location>
        <begin position="182"/>
        <end position="223"/>
    </location>
</feature>
<accession>A0AAN7WBR4</accession>
<sequence>MANTITNKSRLREILPHLNLTGTVSRKTPLQLRGMYDRAKRNGAQGVKAGSSTYQFDNVEWWLTHAETALAAVQASNSTHPLSTTPVSAAVAASQKAKDLKRKLKNASPSAGLGELDGPLAPGAKRRKLREDSKQITSESKDKEKPAKSKREKYIEPPNLKRTRLRGLAKLTIFRPTLHTDAKGFEDARKKLKADKKEFELKTAEAKEEAEIKAAEKKEAKEKGAIDQGRENTVAIVDALEAAKDAQDALAGGEGRDGESDGQVQEESQEEPTAYERCTTYYSDSDNVFTDELKGEIKAMTESVPVLLYHVHSEYGSTGGPGRSTRGAATDEHMKPSASVDEKNLYDSIYDFQTRSELIHNFGQRILWVLAKADQFSSYTTSLVFAFVHALGRMMKGELGITISVIDTRLATRVLDGRPAEFYYVPELKRKLRILDWQGWTMMPIGKLASPRYTHEYVAHGEIDVSACAFRKVPLEDFLCLGLYDFIPSIYHLDELEEMTKLYDRCRQYRYKEYHPFAGTSLGATALTSPSAPKAFDDDFLHQASNLARLFDPDAPTREDGTIDVEGDLDRCTMHLQIFLDLVGLTRRQKDDELFADHIKKYFTGRPVRSNPSINATLIHIAESDVQDIMHANMTCIPNNLPESMQTMDRFREACVALGVATPGPNEIALVDTDFTFAGVWQGNLSKIKAPKYNLKAKQKKRAELQAEEDVEEADDGANEDEDEDEDASVDEVLAVGDGAVAAGDFVVEEQAVA</sequence>
<evidence type="ECO:0000313" key="3">
    <source>
        <dbReference type="EMBL" id="KAK5706559.1"/>
    </source>
</evidence>
<feature type="region of interest" description="Disordered" evidence="2">
    <location>
        <begin position="316"/>
        <end position="336"/>
    </location>
</feature>
<feature type="region of interest" description="Disordered" evidence="2">
    <location>
        <begin position="701"/>
        <end position="734"/>
    </location>
</feature>
<dbReference type="AlphaFoldDB" id="A0AAN7WBR4"/>
<proteinExistence type="predicted"/>
<feature type="compositionally biased region" description="Acidic residues" evidence="2">
    <location>
        <begin position="706"/>
        <end position="730"/>
    </location>
</feature>
<organism evidence="3 4">
    <name type="scientific">Elasticomyces elasticus</name>
    <dbReference type="NCBI Taxonomy" id="574655"/>
    <lineage>
        <taxon>Eukaryota</taxon>
        <taxon>Fungi</taxon>
        <taxon>Dikarya</taxon>
        <taxon>Ascomycota</taxon>
        <taxon>Pezizomycotina</taxon>
        <taxon>Dothideomycetes</taxon>
        <taxon>Dothideomycetidae</taxon>
        <taxon>Mycosphaerellales</taxon>
        <taxon>Teratosphaeriaceae</taxon>
        <taxon>Elasticomyces</taxon>
    </lineage>
</organism>
<comment type="caution">
    <text evidence="3">The sequence shown here is derived from an EMBL/GenBank/DDBJ whole genome shotgun (WGS) entry which is preliminary data.</text>
</comment>
<protein>
    <submittedName>
        <fullName evidence="3">Uncharacterized protein</fullName>
    </submittedName>
</protein>
<feature type="region of interest" description="Disordered" evidence="2">
    <location>
        <begin position="246"/>
        <end position="277"/>
    </location>
</feature>
<reference evidence="3" key="1">
    <citation type="submission" date="2023-08" db="EMBL/GenBank/DDBJ databases">
        <title>Black Yeasts Isolated from many extreme environments.</title>
        <authorList>
            <person name="Coleine C."/>
            <person name="Stajich J.E."/>
            <person name="Selbmann L."/>
        </authorList>
    </citation>
    <scope>NUCLEOTIDE SEQUENCE</scope>
    <source>
        <strain evidence="3">CCFEE 5810</strain>
    </source>
</reference>
<keyword evidence="1" id="KW-0175">Coiled coil</keyword>
<evidence type="ECO:0000313" key="4">
    <source>
        <dbReference type="Proteomes" id="UP001310594"/>
    </source>
</evidence>
<gene>
    <name evidence="3" type="ORF">LTR97_001549</name>
</gene>